<feature type="transmembrane region" description="Helical" evidence="1">
    <location>
        <begin position="65"/>
        <end position="86"/>
    </location>
</feature>
<name>A0A4Y9SIK7_9BURK</name>
<sequence>MTDLEIWATIGALMVATAVTRSSFWLVGHHITIPPRIQQMLRFAPACALAAIIGPDILLDGSGQLQLSAFNPKLLAAIAAVVFYVVRRNMLHTIIFGMAVFTLLRLLHL</sequence>
<feature type="transmembrane region" description="Helical" evidence="1">
    <location>
        <begin position="91"/>
        <end position="108"/>
    </location>
</feature>
<feature type="transmembrane region" description="Helical" evidence="1">
    <location>
        <begin position="6"/>
        <end position="28"/>
    </location>
</feature>
<proteinExistence type="predicted"/>
<feature type="transmembrane region" description="Helical" evidence="1">
    <location>
        <begin position="40"/>
        <end position="59"/>
    </location>
</feature>
<accession>A0A4Y9SIK7</accession>
<protein>
    <submittedName>
        <fullName evidence="2">AzlD domain-containing protein</fullName>
    </submittedName>
</protein>
<evidence type="ECO:0000313" key="2">
    <source>
        <dbReference type="EMBL" id="TFW25482.1"/>
    </source>
</evidence>
<keyword evidence="1" id="KW-1133">Transmembrane helix</keyword>
<keyword evidence="1" id="KW-0812">Transmembrane</keyword>
<gene>
    <name evidence="2" type="ORF">E4L96_05225</name>
</gene>
<keyword evidence="3" id="KW-1185">Reference proteome</keyword>
<dbReference type="Proteomes" id="UP000298438">
    <property type="component" value="Unassembled WGS sequence"/>
</dbReference>
<keyword evidence="1" id="KW-0472">Membrane</keyword>
<dbReference type="OrthoDB" id="5465192at2"/>
<dbReference type="RefSeq" id="WP_135206163.1">
    <property type="nucleotide sequence ID" value="NZ_SPVF01000076.1"/>
</dbReference>
<dbReference type="Pfam" id="PF05437">
    <property type="entry name" value="AzlD"/>
    <property type="match status" value="1"/>
</dbReference>
<comment type="caution">
    <text evidence="2">The sequence shown here is derived from an EMBL/GenBank/DDBJ whole genome shotgun (WGS) entry which is preliminary data.</text>
</comment>
<dbReference type="InterPro" id="IPR008407">
    <property type="entry name" value="Brnchd-chn_aa_trnsp_AzlD"/>
</dbReference>
<dbReference type="EMBL" id="SPVF01000076">
    <property type="protein sequence ID" value="TFW25482.1"/>
    <property type="molecule type" value="Genomic_DNA"/>
</dbReference>
<reference evidence="2 3" key="1">
    <citation type="submission" date="2019-03" db="EMBL/GenBank/DDBJ databases">
        <title>Draft Genome Sequence of Massilia arenosa sp. nov., a Novel Massilia Species Isolated from a Sandy-loam Maize Soil.</title>
        <authorList>
            <person name="Raths R."/>
            <person name="Peta V."/>
            <person name="Bucking H."/>
        </authorList>
    </citation>
    <scope>NUCLEOTIDE SEQUENCE [LARGE SCALE GENOMIC DNA]</scope>
    <source>
        <strain evidence="2 3">MC02</strain>
    </source>
</reference>
<dbReference type="AlphaFoldDB" id="A0A4Y9SIK7"/>
<organism evidence="2 3">
    <name type="scientific">Zemynaea arenosa</name>
    <dbReference type="NCBI Taxonomy" id="2561931"/>
    <lineage>
        <taxon>Bacteria</taxon>
        <taxon>Pseudomonadati</taxon>
        <taxon>Pseudomonadota</taxon>
        <taxon>Betaproteobacteria</taxon>
        <taxon>Burkholderiales</taxon>
        <taxon>Oxalobacteraceae</taxon>
        <taxon>Telluria group</taxon>
        <taxon>Zemynaea</taxon>
    </lineage>
</organism>
<evidence type="ECO:0000313" key="3">
    <source>
        <dbReference type="Proteomes" id="UP000298438"/>
    </source>
</evidence>
<evidence type="ECO:0000256" key="1">
    <source>
        <dbReference type="SAM" id="Phobius"/>
    </source>
</evidence>